<accession>A0A4R6KLV3</accession>
<organism evidence="1 2">
    <name type="scientific">Kribbella caucasensis</name>
    <dbReference type="NCBI Taxonomy" id="2512215"/>
    <lineage>
        <taxon>Bacteria</taxon>
        <taxon>Bacillati</taxon>
        <taxon>Actinomycetota</taxon>
        <taxon>Actinomycetes</taxon>
        <taxon>Propionibacteriales</taxon>
        <taxon>Kribbellaceae</taxon>
        <taxon>Kribbella</taxon>
    </lineage>
</organism>
<dbReference type="Proteomes" id="UP000295388">
    <property type="component" value="Unassembled WGS sequence"/>
</dbReference>
<dbReference type="PANTHER" id="PTHR30528:SF0">
    <property type="entry name" value="CYTOPLASMIC PROTEIN"/>
    <property type="match status" value="1"/>
</dbReference>
<name>A0A4R6KLV3_9ACTN</name>
<gene>
    <name evidence="1" type="ORF">EV643_103102</name>
</gene>
<keyword evidence="2" id="KW-1185">Reference proteome</keyword>
<sequence>MVPGRLRDVTTTQVLSQAQARRIALAAQGFVDPRPKGVPDLRALSRVLARIGLIQIDSVNVLSRAQYLPLYSRLGPYPRDLLDRAAGKAPRRLVEYWAHEASLVPVETHPLLRWRMARATTEAWGGPRAIAVQRPDLVKQVLADVRDHGPLSARQIDDDVERERDNWGWNWSDVKRALEFLFFAGEITVARRNGQFERLYDIPERVLPRAVLETPTPTPAEAHRGLVAIAARAHGVATAQCLKDYFRTSPDPTAQAIRELVEDGELVPVLIDGWKRPAYLHRDARLPRRVNTQALVSPFDSLVYERTRTEVLFDFRYRIEIYVPAEKRVHGYYVLPFLLGDRLVARVDLKADRVAGVLLVQSAHAEPGAPAETPEELAAELVQLATWLGLDQVRMAGPGDLAPALSDALRGF</sequence>
<reference evidence="1 2" key="1">
    <citation type="submission" date="2019-03" db="EMBL/GenBank/DDBJ databases">
        <title>Genomic Encyclopedia of Type Strains, Phase III (KMG-III): the genomes of soil and plant-associated and newly described type strains.</title>
        <authorList>
            <person name="Whitman W."/>
        </authorList>
    </citation>
    <scope>NUCLEOTIDE SEQUENCE [LARGE SCALE GENOMIC DNA]</scope>
    <source>
        <strain evidence="1 2">VKM Ac-2527</strain>
    </source>
</reference>
<dbReference type="AlphaFoldDB" id="A0A4R6KLV3"/>
<evidence type="ECO:0000313" key="2">
    <source>
        <dbReference type="Proteomes" id="UP000295388"/>
    </source>
</evidence>
<dbReference type="InterPro" id="IPR009351">
    <property type="entry name" value="AlkZ-like"/>
</dbReference>
<evidence type="ECO:0008006" key="3">
    <source>
        <dbReference type="Google" id="ProtNLM"/>
    </source>
</evidence>
<proteinExistence type="predicted"/>
<evidence type="ECO:0000313" key="1">
    <source>
        <dbReference type="EMBL" id="TDO51365.1"/>
    </source>
</evidence>
<comment type="caution">
    <text evidence="1">The sequence shown here is derived from an EMBL/GenBank/DDBJ whole genome shotgun (WGS) entry which is preliminary data.</text>
</comment>
<protein>
    <recommendedName>
        <fullName evidence="3">Winged helix-turn-helix protein</fullName>
    </recommendedName>
</protein>
<dbReference type="PANTHER" id="PTHR30528">
    <property type="entry name" value="CYTOPLASMIC PROTEIN"/>
    <property type="match status" value="1"/>
</dbReference>
<dbReference type="Pfam" id="PF06224">
    <property type="entry name" value="AlkZ-like"/>
    <property type="match status" value="1"/>
</dbReference>
<dbReference type="EMBL" id="SNWQ01000003">
    <property type="protein sequence ID" value="TDO51365.1"/>
    <property type="molecule type" value="Genomic_DNA"/>
</dbReference>